<dbReference type="STRING" id="1299341.SAMN05444005_103142"/>
<proteinExistence type="predicted"/>
<dbReference type="AlphaFoldDB" id="A0A1H9BRN2"/>
<reference evidence="2 3" key="1">
    <citation type="submission" date="2016-10" db="EMBL/GenBank/DDBJ databases">
        <authorList>
            <person name="de Groot N.N."/>
        </authorList>
    </citation>
    <scope>NUCLEOTIDE SEQUENCE [LARGE SCALE GENOMIC DNA]</scope>
    <source>
        <strain evidence="2 3">DSM 27078</strain>
    </source>
</reference>
<name>A0A1H9BRN2_9FLAO</name>
<keyword evidence="3" id="KW-1185">Reference proteome</keyword>
<dbReference type="EMBL" id="FOEI01000003">
    <property type="protein sequence ID" value="SEP91018.1"/>
    <property type="molecule type" value="Genomic_DNA"/>
</dbReference>
<protein>
    <recommendedName>
        <fullName evidence="4">Phage virion morphogenesis family protein</fullName>
    </recommendedName>
</protein>
<sequence length="165" mass="19100">MADLSELQKLLYRAAHEMPNNVLRIIGVEGKNFIAKNFRDEGFTDTSTQKWEERKTEDKQGRDITRYRTSRRGKAGNLNRYGSKNKDRAILTGFGTGGDKLKNSFRYKISLGSSQVSFYTYKEYAQRHNEGLDGMPKRQFMGKSNYLNTQISNKVKKELDKLLKK</sequence>
<organism evidence="2 3">
    <name type="scientific">Flavobacterium urocaniciphilum</name>
    <dbReference type="NCBI Taxonomy" id="1299341"/>
    <lineage>
        <taxon>Bacteria</taxon>
        <taxon>Pseudomonadati</taxon>
        <taxon>Bacteroidota</taxon>
        <taxon>Flavobacteriia</taxon>
        <taxon>Flavobacteriales</taxon>
        <taxon>Flavobacteriaceae</taxon>
        <taxon>Flavobacterium</taxon>
    </lineage>
</organism>
<feature type="region of interest" description="Disordered" evidence="1">
    <location>
        <begin position="45"/>
        <end position="83"/>
    </location>
</feature>
<evidence type="ECO:0000313" key="2">
    <source>
        <dbReference type="EMBL" id="SEP91018.1"/>
    </source>
</evidence>
<dbReference type="OrthoDB" id="964176at2"/>
<dbReference type="Proteomes" id="UP000198648">
    <property type="component" value="Unassembled WGS sequence"/>
</dbReference>
<gene>
    <name evidence="2" type="ORF">SAMN05444005_103142</name>
</gene>
<dbReference type="RefSeq" id="WP_091467222.1">
    <property type="nucleotide sequence ID" value="NZ_FOEI01000003.1"/>
</dbReference>
<evidence type="ECO:0000256" key="1">
    <source>
        <dbReference type="SAM" id="MobiDB-lite"/>
    </source>
</evidence>
<feature type="compositionally biased region" description="Basic and acidic residues" evidence="1">
    <location>
        <begin position="50"/>
        <end position="66"/>
    </location>
</feature>
<evidence type="ECO:0008006" key="4">
    <source>
        <dbReference type="Google" id="ProtNLM"/>
    </source>
</evidence>
<accession>A0A1H9BRN2</accession>
<evidence type="ECO:0000313" key="3">
    <source>
        <dbReference type="Proteomes" id="UP000198648"/>
    </source>
</evidence>